<dbReference type="Proteomes" id="UP000017127">
    <property type="component" value="Unassembled WGS sequence"/>
</dbReference>
<sequence>MLNYLGPINVLVNQPVALIGTFDSEKIQTVSVIAEDKYPLTVRLNSKSGIWHVSLEKGFNTQGQRWLRLKGFDRQNKSVSDEVIRLTVALEGNFGSETLLIARYTTPFKKQAISSSRLTPQQQQNINVGEVLPLKDYKLVNNHLEVELKNPLGGVGKFGYFYEEHVLLIKNGKILWFDREDLPPTPSGTQLLWITQTTSAKLKPQDSAQLGMNQTLELTHGSTYTILGYACVEDHFRVTFDRSIPGFGQYGYIYRYHAELWEQDQAITYNTNAINLTVINTTVFKKRPVDAAYLSEKDQVTISAGMVYGVQSYTTEDGHLKVALTENLPGFGNTGYVYPDFIQLSRADQPIIPKLPVTYEGPSEVLVNQSTILNGTFDPRVVTAITLMAEDRYGLDVVLNSTAKTWEVKLAKGFSEAGYRWLRLKATNSKKELVASHVINLTVSSSPLTVGEGLTLTITNDTLFKVAPFDSTSLNQLQKVAIKAGQKFKVLKYGWVDGHLKVLLNNAIPPIGSFGYFFQSHVQLSKGSEVLQFEIDSVPDTDVNAQMLVIKTTTIKAKPIDSFDLSPDQFTPLLLGETYPIKGYASTQGHFRVTLAESVEGFGNVGYIYWQHVRLLRDGQEIPFDPDSLTMTIGQTTVLKKRPIDASRLAASERATLPLGRVYGVRSYAIADNHIRVALTEELPDFGNTGYVFPDFVKFQRGGKIFDPLPDQIELNVPYFSQRDNPRYSWSTCNVTSIAMVLYYYGLRSQYGGQLEDELLQWCFNYAGVGSQTEHNVLTALIRAYGYKSSFSTTRRWSEIKEELINRRPVVIGADLTPAGHVLTIIGYNKKGYIVNDPWGDAYTGYNNTEGRRLLYSYGYFNQVAGPDGNVWAHFIDP</sequence>
<gene>
    <name evidence="2" type="ORF">M595_4622</name>
</gene>
<dbReference type="Gene3D" id="3.90.70.10">
    <property type="entry name" value="Cysteine proteinases"/>
    <property type="match status" value="1"/>
</dbReference>
<accession>U7QG66</accession>
<dbReference type="Pfam" id="PF13529">
    <property type="entry name" value="Peptidase_C39_2"/>
    <property type="match status" value="1"/>
</dbReference>
<organism evidence="2 3">
    <name type="scientific">Lyngbya aestuarii BL J</name>
    <dbReference type="NCBI Taxonomy" id="1348334"/>
    <lineage>
        <taxon>Bacteria</taxon>
        <taxon>Bacillati</taxon>
        <taxon>Cyanobacteriota</taxon>
        <taxon>Cyanophyceae</taxon>
        <taxon>Oscillatoriophycideae</taxon>
        <taxon>Oscillatoriales</taxon>
        <taxon>Microcoleaceae</taxon>
        <taxon>Lyngbya</taxon>
    </lineage>
</organism>
<dbReference type="PATRIC" id="fig|1348334.3.peg.4469"/>
<evidence type="ECO:0000259" key="1">
    <source>
        <dbReference type="Pfam" id="PF13529"/>
    </source>
</evidence>
<dbReference type="InterPro" id="IPR039564">
    <property type="entry name" value="Peptidase_C39-like"/>
</dbReference>
<evidence type="ECO:0000313" key="2">
    <source>
        <dbReference type="EMBL" id="ERT05411.1"/>
    </source>
</evidence>
<name>U7QG66_9CYAN</name>
<evidence type="ECO:0000313" key="3">
    <source>
        <dbReference type="Proteomes" id="UP000017127"/>
    </source>
</evidence>
<dbReference type="AlphaFoldDB" id="U7QG66"/>
<dbReference type="InterPro" id="IPR038765">
    <property type="entry name" value="Papain-like_cys_pep_sf"/>
</dbReference>
<dbReference type="OrthoDB" id="5735764at2"/>
<keyword evidence="3" id="KW-1185">Reference proteome</keyword>
<dbReference type="RefSeq" id="WP_023068331.1">
    <property type="nucleotide sequence ID" value="NZ_AUZM01000058.1"/>
</dbReference>
<comment type="caution">
    <text evidence="2">The sequence shown here is derived from an EMBL/GenBank/DDBJ whole genome shotgun (WGS) entry which is preliminary data.</text>
</comment>
<proteinExistence type="predicted"/>
<feature type="domain" description="Peptidase C39-like" evidence="1">
    <location>
        <begin position="715"/>
        <end position="839"/>
    </location>
</feature>
<dbReference type="EMBL" id="AUZM01000058">
    <property type="protein sequence ID" value="ERT05411.1"/>
    <property type="molecule type" value="Genomic_DNA"/>
</dbReference>
<reference evidence="2 3" key="1">
    <citation type="journal article" date="2013" name="Front. Microbiol.">
        <title>Comparative genomic analyses of the cyanobacterium, Lyngbya aestuarii BL J, a powerful hydrogen producer.</title>
        <authorList>
            <person name="Kothari A."/>
            <person name="Vaughn M."/>
            <person name="Garcia-Pichel F."/>
        </authorList>
    </citation>
    <scope>NUCLEOTIDE SEQUENCE [LARGE SCALE GENOMIC DNA]</scope>
    <source>
        <strain evidence="2 3">BL J</strain>
    </source>
</reference>
<protein>
    <submittedName>
        <fullName evidence="2">Peptidase C39 like family protein</fullName>
    </submittedName>
</protein>
<dbReference type="SUPFAM" id="SSF54001">
    <property type="entry name" value="Cysteine proteinases"/>
    <property type="match status" value="1"/>
</dbReference>